<dbReference type="OMA" id="VTIIWEN"/>
<evidence type="ECO:0000313" key="9">
    <source>
        <dbReference type="EMBL" id="CEG06153.1"/>
    </source>
</evidence>
<feature type="binding site" evidence="7">
    <location>
        <position position="140"/>
    </location>
    <ligand>
        <name>Zn(2+)</name>
        <dbReference type="ChEBI" id="CHEBI:29105"/>
        <note>catalytic</note>
    </ligand>
</feature>
<dbReference type="WormBase" id="SRAE_X000142910">
    <property type="protein sequence ID" value="SRP11951"/>
    <property type="gene ID" value="WBGene00266998"/>
</dbReference>
<dbReference type="InterPro" id="IPR006026">
    <property type="entry name" value="Peptidase_Metallo"/>
</dbReference>
<dbReference type="CTD" id="36384492"/>
<dbReference type="PRINTS" id="PR00480">
    <property type="entry name" value="ASTACIN"/>
</dbReference>
<keyword evidence="5 7" id="KW-0482">Metalloprotease</keyword>
<dbReference type="SMART" id="SM00235">
    <property type="entry name" value="ZnMc"/>
    <property type="match status" value="1"/>
</dbReference>
<feature type="signal peptide" evidence="8">
    <location>
        <begin position="1"/>
        <end position="19"/>
    </location>
</feature>
<feature type="chain" id="PRO_5035981453" description="Metalloendopeptidase" evidence="8">
    <location>
        <begin position="20"/>
        <end position="311"/>
    </location>
</feature>
<evidence type="ECO:0000256" key="4">
    <source>
        <dbReference type="ARBA" id="ARBA00022833"/>
    </source>
</evidence>
<dbReference type="PROSITE" id="PS51864">
    <property type="entry name" value="ASTACIN"/>
    <property type="match status" value="1"/>
</dbReference>
<dbReference type="SUPFAM" id="SSF55486">
    <property type="entry name" value="Metalloproteases ('zincins'), catalytic domain"/>
    <property type="match status" value="1"/>
</dbReference>
<keyword evidence="6" id="KW-1015">Disulfide bond</keyword>
<comment type="cofactor">
    <cofactor evidence="7 8">
        <name>Zn(2+)</name>
        <dbReference type="ChEBI" id="CHEBI:29105"/>
    </cofactor>
    <text evidence="7 8">Binds 1 zinc ion per subunit.</text>
</comment>
<dbReference type="InterPro" id="IPR001506">
    <property type="entry name" value="Peptidase_M12A"/>
</dbReference>
<dbReference type="GO" id="GO:0008270">
    <property type="term" value="F:zinc ion binding"/>
    <property type="evidence" value="ECO:0007669"/>
    <property type="project" value="UniProtKB-UniRule"/>
</dbReference>
<dbReference type="InterPro" id="IPR024079">
    <property type="entry name" value="MetalloPept_cat_dom_sf"/>
</dbReference>
<evidence type="ECO:0000313" key="10">
    <source>
        <dbReference type="WormBase" id="SRAE_X000142910"/>
    </source>
</evidence>
<accession>A0A7I5WGH1</accession>
<keyword evidence="8" id="KW-0732">Signal</keyword>
<dbReference type="InterPro" id="IPR034035">
    <property type="entry name" value="Astacin-like_dom"/>
</dbReference>
<evidence type="ECO:0000256" key="1">
    <source>
        <dbReference type="ARBA" id="ARBA00022670"/>
    </source>
</evidence>
<keyword evidence="2 7" id="KW-0479">Metal-binding</keyword>
<feature type="active site" evidence="7">
    <location>
        <position position="141"/>
    </location>
</feature>
<evidence type="ECO:0000256" key="8">
    <source>
        <dbReference type="RuleBase" id="RU361183"/>
    </source>
</evidence>
<name>A0A090MFT8_STRRB</name>
<dbReference type="RefSeq" id="XP_024510895.1">
    <property type="nucleotide sequence ID" value="XM_024648852.1"/>
</dbReference>
<dbReference type="EMBL" id="LN609396">
    <property type="protein sequence ID" value="CEG06153.1"/>
    <property type="molecule type" value="Genomic_DNA"/>
</dbReference>
<evidence type="ECO:0000256" key="2">
    <source>
        <dbReference type="ARBA" id="ARBA00022723"/>
    </source>
</evidence>
<evidence type="ECO:0000256" key="3">
    <source>
        <dbReference type="ARBA" id="ARBA00022801"/>
    </source>
</evidence>
<dbReference type="PANTHER" id="PTHR10127">
    <property type="entry name" value="DISCOIDIN, CUB, EGF, LAMININ , AND ZINC METALLOPROTEASE DOMAIN CONTAINING"/>
    <property type="match status" value="1"/>
</dbReference>
<dbReference type="PANTHER" id="PTHR10127:SF780">
    <property type="entry name" value="METALLOENDOPEPTIDASE"/>
    <property type="match status" value="1"/>
</dbReference>
<reference evidence="9" key="1">
    <citation type="submission" date="2014-09" db="EMBL/GenBank/DDBJ databases">
        <authorList>
            <person name="Aslett A.Martin."/>
        </authorList>
    </citation>
    <scope>NUCLEOTIDE SEQUENCE</scope>
    <source>
        <strain evidence="9">ED321 Heterogonic</strain>
    </source>
</reference>
<keyword evidence="3 7" id="KW-0378">Hydrolase</keyword>
<comment type="caution">
    <text evidence="7">Lacks conserved residue(s) required for the propagation of feature annotation.</text>
</comment>
<dbReference type="GO" id="GO:0006508">
    <property type="term" value="P:proteolysis"/>
    <property type="evidence" value="ECO:0007669"/>
    <property type="project" value="UniProtKB-KW"/>
</dbReference>
<dbReference type="GO" id="GO:0004222">
    <property type="term" value="F:metalloendopeptidase activity"/>
    <property type="evidence" value="ECO:0007669"/>
    <property type="project" value="UniProtKB-UniRule"/>
</dbReference>
<dbReference type="EC" id="3.4.24.-" evidence="8"/>
<evidence type="ECO:0000256" key="6">
    <source>
        <dbReference type="ARBA" id="ARBA00023157"/>
    </source>
</evidence>
<sequence>MKFLIHIWFLFLFNYISEAISISHNLKLDKNFKTESYVNVKKIIKRDILLNRLKSWNVSGIQYYVKPPVNETNVDKAIEYIQNNTCIKFIKMNKVFSNKQGLIFINHTGCASRIGLVNLRRPQPISLSRACYSRVGYILHEIGHALGLPHEQSRSDRDDYVTINFTNIISGSQGNFNKIVKDLYKNFSTQYDYSSLMHYAPKDFAKNRRIPVIKSNLHEAYERAMGNRKKMTFNEIKQLNLCHCKKCTCATKNGVRRKNKTVKCMNGGYANYNDCKKCICPTGFTGTLCDEIEKGDTSCPANKYEVKSEEK</sequence>
<dbReference type="OrthoDB" id="5826793at2759"/>
<accession>A0A090MFT8</accession>
<keyword evidence="1 7" id="KW-0645">Protease</keyword>
<dbReference type="Gene3D" id="3.40.390.10">
    <property type="entry name" value="Collagenase (Catalytic Domain)"/>
    <property type="match status" value="1"/>
</dbReference>
<dbReference type="AlphaFoldDB" id="A0A090MFT8"/>
<dbReference type="GeneID" id="36384492"/>
<organism evidence="9">
    <name type="scientific">Strongyloides ratti</name>
    <name type="common">Parasitic roundworm</name>
    <dbReference type="NCBI Taxonomy" id="34506"/>
    <lineage>
        <taxon>Eukaryota</taxon>
        <taxon>Metazoa</taxon>
        <taxon>Ecdysozoa</taxon>
        <taxon>Nematoda</taxon>
        <taxon>Chromadorea</taxon>
        <taxon>Rhabditida</taxon>
        <taxon>Tylenchina</taxon>
        <taxon>Panagrolaimomorpha</taxon>
        <taxon>Strongyloidoidea</taxon>
        <taxon>Strongyloididae</taxon>
        <taxon>Strongyloides</taxon>
    </lineage>
</organism>
<evidence type="ECO:0000256" key="7">
    <source>
        <dbReference type="PROSITE-ProRule" id="PRU01211"/>
    </source>
</evidence>
<dbReference type="Pfam" id="PF01400">
    <property type="entry name" value="Astacin"/>
    <property type="match status" value="1"/>
</dbReference>
<dbReference type="CDD" id="cd04280">
    <property type="entry name" value="ZnMc_astacin_like"/>
    <property type="match status" value="1"/>
</dbReference>
<feature type="binding site" evidence="7">
    <location>
        <position position="150"/>
    </location>
    <ligand>
        <name>Zn(2+)</name>
        <dbReference type="ChEBI" id="CHEBI:29105"/>
        <note>catalytic</note>
    </ligand>
</feature>
<feature type="binding site" evidence="7">
    <location>
        <position position="144"/>
    </location>
    <ligand>
        <name>Zn(2+)</name>
        <dbReference type="ChEBI" id="CHEBI:29105"/>
        <note>catalytic</note>
    </ligand>
</feature>
<evidence type="ECO:0000256" key="5">
    <source>
        <dbReference type="ARBA" id="ARBA00023049"/>
    </source>
</evidence>
<feature type="non-terminal residue" evidence="9">
    <location>
        <position position="311"/>
    </location>
</feature>
<keyword evidence="4 7" id="KW-0862">Zinc</keyword>
<gene>
    <name evidence="9 10" type="ORF">SRAE_X000142910</name>
</gene>
<proteinExistence type="predicted"/>
<protein>
    <recommendedName>
        <fullName evidence="8">Metalloendopeptidase</fullName>
        <ecNumber evidence="8">3.4.24.-</ecNumber>
    </recommendedName>
</protein>